<protein>
    <recommendedName>
        <fullName evidence="1">HTH cro/C1-type domain-containing protein</fullName>
    </recommendedName>
</protein>
<dbReference type="InterPro" id="IPR001387">
    <property type="entry name" value="Cro/C1-type_HTH"/>
</dbReference>
<dbReference type="Pfam" id="PF01381">
    <property type="entry name" value="HTH_3"/>
    <property type="match status" value="1"/>
</dbReference>
<accession>A0A1V3IEY0</accession>
<evidence type="ECO:0000313" key="2">
    <source>
        <dbReference type="EMBL" id="OOF39278.1"/>
    </source>
</evidence>
<dbReference type="AlphaFoldDB" id="A0A1V3IEY0"/>
<comment type="caution">
    <text evidence="2">The sequence shown here is derived from an EMBL/GenBank/DDBJ whole genome shotgun (WGS) entry which is preliminary data.</text>
</comment>
<dbReference type="GO" id="GO:0003677">
    <property type="term" value="F:DNA binding"/>
    <property type="evidence" value="ECO:0007669"/>
    <property type="project" value="InterPro"/>
</dbReference>
<dbReference type="Gene3D" id="1.10.260.40">
    <property type="entry name" value="lambda repressor-like DNA-binding domains"/>
    <property type="match status" value="1"/>
</dbReference>
<dbReference type="SUPFAM" id="SSF47413">
    <property type="entry name" value="lambda repressor-like DNA-binding domains"/>
    <property type="match status" value="1"/>
</dbReference>
<sequence>MSKAKIYDPDFAERMKFILETRFKNNSSKFARAVDVAVSSLNRWFIGEADPSRNNLVKIAETAGAALNG</sequence>
<evidence type="ECO:0000259" key="1">
    <source>
        <dbReference type="Pfam" id="PF01381"/>
    </source>
</evidence>
<organism evidence="2 3">
    <name type="scientific">Rodentibacter rarus</name>
    <dbReference type="NCBI Taxonomy" id="1908260"/>
    <lineage>
        <taxon>Bacteria</taxon>
        <taxon>Pseudomonadati</taxon>
        <taxon>Pseudomonadota</taxon>
        <taxon>Gammaproteobacteria</taxon>
        <taxon>Pasteurellales</taxon>
        <taxon>Pasteurellaceae</taxon>
        <taxon>Rodentibacter</taxon>
    </lineage>
</organism>
<dbReference type="Proteomes" id="UP000189433">
    <property type="component" value="Unassembled WGS sequence"/>
</dbReference>
<proteinExistence type="predicted"/>
<evidence type="ECO:0000313" key="3">
    <source>
        <dbReference type="Proteomes" id="UP000189433"/>
    </source>
</evidence>
<keyword evidence="3" id="KW-1185">Reference proteome</keyword>
<feature type="domain" description="HTH cro/C1-type" evidence="1">
    <location>
        <begin position="29"/>
        <end position="62"/>
    </location>
</feature>
<name>A0A1V3IEY0_9PAST</name>
<dbReference type="EMBL" id="MLHJ01000127">
    <property type="protein sequence ID" value="OOF39278.1"/>
    <property type="molecule type" value="Genomic_DNA"/>
</dbReference>
<reference evidence="2 3" key="1">
    <citation type="submission" date="2016-10" db="EMBL/GenBank/DDBJ databases">
        <title>Rodentibacter gen. nov. and new species.</title>
        <authorList>
            <person name="Christensen H."/>
        </authorList>
    </citation>
    <scope>NUCLEOTIDE SEQUENCE [LARGE SCALE GENOMIC DNA]</scope>
    <source>
        <strain evidence="2 3">CCUG17206</strain>
    </source>
</reference>
<dbReference type="InterPro" id="IPR010982">
    <property type="entry name" value="Lambda_DNA-bd_dom_sf"/>
</dbReference>
<dbReference type="CDD" id="cd00093">
    <property type="entry name" value="HTH_XRE"/>
    <property type="match status" value="1"/>
</dbReference>
<gene>
    <name evidence="2" type="ORF">BKK50_10815</name>
</gene>